<dbReference type="InterPro" id="IPR036397">
    <property type="entry name" value="RNaseH_sf"/>
</dbReference>
<dbReference type="Gene3D" id="3.30.420.10">
    <property type="entry name" value="Ribonuclease H-like superfamily/Ribonuclease H"/>
    <property type="match status" value="1"/>
</dbReference>
<dbReference type="PANTHER" id="PTHR46889:SF4">
    <property type="entry name" value="TRANSPOSASE INSO FOR INSERTION SEQUENCE ELEMENT IS911B-RELATED"/>
    <property type="match status" value="1"/>
</dbReference>
<evidence type="ECO:0000313" key="4">
    <source>
        <dbReference type="Proteomes" id="UP000635565"/>
    </source>
</evidence>
<organism evidence="3 4">
    <name type="scientific">Dictyobacter formicarum</name>
    <dbReference type="NCBI Taxonomy" id="2778368"/>
    <lineage>
        <taxon>Bacteria</taxon>
        <taxon>Bacillati</taxon>
        <taxon>Chloroflexota</taxon>
        <taxon>Ktedonobacteria</taxon>
        <taxon>Ktedonobacterales</taxon>
        <taxon>Dictyobacteraceae</taxon>
        <taxon>Dictyobacter</taxon>
    </lineage>
</organism>
<name>A0ABQ3VT21_9CHLR</name>
<dbReference type="InterPro" id="IPR050900">
    <property type="entry name" value="Transposase_IS3/IS150/IS904"/>
</dbReference>
<evidence type="ECO:0000313" key="3">
    <source>
        <dbReference type="EMBL" id="GHO89432.1"/>
    </source>
</evidence>
<evidence type="ECO:0000256" key="1">
    <source>
        <dbReference type="ARBA" id="ARBA00002286"/>
    </source>
</evidence>
<accession>A0ABQ3VT21</accession>
<reference evidence="3 4" key="1">
    <citation type="journal article" date="2021" name="Int. J. Syst. Evol. Microbiol.">
        <title>Reticulibacter mediterranei gen. nov., sp. nov., within the new family Reticulibacteraceae fam. nov., and Ktedonospora formicarum gen. nov., sp. nov., Ktedonobacter robiniae sp. nov., Dictyobacter formicarum sp. nov. and Dictyobacter arantiisoli sp. nov., belonging to the class Ktedonobacteria.</title>
        <authorList>
            <person name="Yabe S."/>
            <person name="Zheng Y."/>
            <person name="Wang C.M."/>
            <person name="Sakai Y."/>
            <person name="Abe K."/>
            <person name="Yokota A."/>
            <person name="Donadio S."/>
            <person name="Cavaletti L."/>
            <person name="Monciardini P."/>
        </authorList>
    </citation>
    <scope>NUCLEOTIDE SEQUENCE [LARGE SCALE GENOMIC DNA]</scope>
    <source>
        <strain evidence="3 4">SOSP1-9</strain>
    </source>
</reference>
<dbReference type="PROSITE" id="PS50994">
    <property type="entry name" value="INTEGRASE"/>
    <property type="match status" value="1"/>
</dbReference>
<dbReference type="Proteomes" id="UP000635565">
    <property type="component" value="Unassembled WGS sequence"/>
</dbReference>
<gene>
    <name evidence="3" type="ORF">KSZ_74380</name>
</gene>
<feature type="domain" description="Integrase catalytic" evidence="2">
    <location>
        <begin position="101"/>
        <end position="138"/>
    </location>
</feature>
<protein>
    <recommendedName>
        <fullName evidence="2">Integrase catalytic domain-containing protein</fullName>
    </recommendedName>
</protein>
<dbReference type="PANTHER" id="PTHR46889">
    <property type="entry name" value="TRANSPOSASE INSF FOR INSERTION SEQUENCE IS3B-RELATED"/>
    <property type="match status" value="1"/>
</dbReference>
<comment type="caution">
    <text evidence="3">The sequence shown here is derived from an EMBL/GenBank/DDBJ whole genome shotgun (WGS) entry which is preliminary data.</text>
</comment>
<dbReference type="InterPro" id="IPR001584">
    <property type="entry name" value="Integrase_cat-core"/>
</dbReference>
<dbReference type="InterPro" id="IPR012337">
    <property type="entry name" value="RNaseH-like_sf"/>
</dbReference>
<comment type="function">
    <text evidence="1">Involved in the transposition of the insertion sequence.</text>
</comment>
<keyword evidence="4" id="KW-1185">Reference proteome</keyword>
<sequence length="138" mass="15786">MEVSESGYYAWKNREPSQHCREDACLSALIQQIFLEHRHLYGSPRIYAVLRERGIACSRKRVARLMQQLGLSAQTKPSRKPTTTSDPHARFVPNLLNRQFHAEEPNTTWITDTKAVATAEGWLYLAVILDVFSRMVVG</sequence>
<dbReference type="Pfam" id="PF13276">
    <property type="entry name" value="HTH_21"/>
    <property type="match status" value="1"/>
</dbReference>
<dbReference type="EMBL" id="BNJJ01000037">
    <property type="protein sequence ID" value="GHO89432.1"/>
    <property type="molecule type" value="Genomic_DNA"/>
</dbReference>
<dbReference type="InterPro" id="IPR025948">
    <property type="entry name" value="HTH-like_dom"/>
</dbReference>
<proteinExistence type="predicted"/>
<dbReference type="SUPFAM" id="SSF53098">
    <property type="entry name" value="Ribonuclease H-like"/>
    <property type="match status" value="1"/>
</dbReference>
<evidence type="ECO:0000259" key="2">
    <source>
        <dbReference type="PROSITE" id="PS50994"/>
    </source>
</evidence>